<protein>
    <submittedName>
        <fullName evidence="3">Uncharacterized protein</fullName>
    </submittedName>
</protein>
<gene>
    <name evidence="3" type="ORF">CEN91_326</name>
</gene>
<reference evidence="3 4" key="1">
    <citation type="submission" date="2017-07" db="EMBL/GenBank/DDBJ databases">
        <title>Mechanisms for carbon and nitrogen cycling indicate functional differentiation within the Candidate Phyla Radiation.</title>
        <authorList>
            <person name="Danczak R.E."/>
            <person name="Johnston M.D."/>
            <person name="Kenah C."/>
            <person name="Slattery M."/>
            <person name="Wrighton K.C."/>
            <person name="Wilkins M.J."/>
        </authorList>
    </citation>
    <scope>NUCLEOTIDE SEQUENCE [LARGE SCALE GENOMIC DNA]</scope>
    <source>
        <strain evidence="3">Licking1014_85</strain>
    </source>
</reference>
<feature type="compositionally biased region" description="Basic residues" evidence="1">
    <location>
        <begin position="1"/>
        <end position="10"/>
    </location>
</feature>
<feature type="compositionally biased region" description="Basic and acidic residues" evidence="1">
    <location>
        <begin position="32"/>
        <end position="47"/>
    </location>
</feature>
<comment type="caution">
    <text evidence="3">The sequence shown here is derived from an EMBL/GenBank/DDBJ whole genome shotgun (WGS) entry which is preliminary data.</text>
</comment>
<dbReference type="AlphaFoldDB" id="A0A554LJ84"/>
<keyword evidence="2" id="KW-0812">Transmembrane</keyword>
<evidence type="ECO:0000256" key="1">
    <source>
        <dbReference type="SAM" id="MobiDB-lite"/>
    </source>
</evidence>
<keyword evidence="2" id="KW-1133">Transmembrane helix</keyword>
<proteinExistence type="predicted"/>
<dbReference type="Proteomes" id="UP000315589">
    <property type="component" value="Unassembled WGS sequence"/>
</dbReference>
<evidence type="ECO:0000256" key="2">
    <source>
        <dbReference type="SAM" id="Phobius"/>
    </source>
</evidence>
<organism evidence="3 4">
    <name type="scientific">Candidatus Berkelbacteria bacterium Licking1014_85</name>
    <dbReference type="NCBI Taxonomy" id="2017148"/>
    <lineage>
        <taxon>Bacteria</taxon>
        <taxon>Candidatus Berkelbacteria</taxon>
    </lineage>
</organism>
<feature type="transmembrane region" description="Helical" evidence="2">
    <location>
        <begin position="55"/>
        <end position="75"/>
    </location>
</feature>
<feature type="region of interest" description="Disordered" evidence="1">
    <location>
        <begin position="1"/>
        <end position="47"/>
    </location>
</feature>
<accession>A0A554LJ84</accession>
<feature type="compositionally biased region" description="Polar residues" evidence="1">
    <location>
        <begin position="16"/>
        <end position="31"/>
    </location>
</feature>
<sequence length="95" mass="11242">MSKHSRKKRQKMLEQLRQSSASINTPNTTSDILDKPKSEQTDSENPKIETNKRDYLKILLALFVVIVLLLIAFYIQKYTNYSKEFTEFLKIRLNF</sequence>
<dbReference type="EMBL" id="VMGI01000040">
    <property type="protein sequence ID" value="TSC92945.1"/>
    <property type="molecule type" value="Genomic_DNA"/>
</dbReference>
<name>A0A554LJ84_9BACT</name>
<keyword evidence="2" id="KW-0472">Membrane</keyword>
<evidence type="ECO:0000313" key="4">
    <source>
        <dbReference type="Proteomes" id="UP000315589"/>
    </source>
</evidence>
<evidence type="ECO:0000313" key="3">
    <source>
        <dbReference type="EMBL" id="TSC92945.1"/>
    </source>
</evidence>